<dbReference type="GO" id="GO:0016757">
    <property type="term" value="F:glycosyltransferase activity"/>
    <property type="evidence" value="ECO:0007669"/>
    <property type="project" value="UniProtKB-KW"/>
</dbReference>
<protein>
    <recommendedName>
        <fullName evidence="3">Glycosyltransferase subfamily 4-like N-terminal domain-containing protein</fullName>
    </recommendedName>
</protein>
<dbReference type="Pfam" id="PF13692">
    <property type="entry name" value="Glyco_trans_1_4"/>
    <property type="match status" value="1"/>
</dbReference>
<evidence type="ECO:0000256" key="1">
    <source>
        <dbReference type="ARBA" id="ARBA00022676"/>
    </source>
</evidence>
<dbReference type="SUPFAM" id="SSF53756">
    <property type="entry name" value="UDP-Glycosyltransferase/glycogen phosphorylase"/>
    <property type="match status" value="1"/>
</dbReference>
<dbReference type="OrthoDB" id="9790710at2"/>
<dbReference type="InterPro" id="IPR028098">
    <property type="entry name" value="Glyco_trans_4-like_N"/>
</dbReference>
<dbReference type="PANTHER" id="PTHR12526:SF510">
    <property type="entry name" value="D-INOSITOL 3-PHOSPHATE GLYCOSYLTRANSFERASE"/>
    <property type="match status" value="1"/>
</dbReference>
<keyword evidence="1" id="KW-0328">Glycosyltransferase</keyword>
<dbReference type="AlphaFoldDB" id="A0A369Q6K0"/>
<dbReference type="RefSeq" id="WP_115366651.1">
    <property type="nucleotide sequence ID" value="NZ_QBKA01000002.1"/>
</dbReference>
<evidence type="ECO:0000313" key="5">
    <source>
        <dbReference type="Proteomes" id="UP000253727"/>
    </source>
</evidence>
<name>A0A369Q6K0_9SPHN</name>
<sequence length="373" mass="41535">MTQRVVLWGTYDLGKPRTRILRDSLRASGFDVVEIHTPVWEGVADKSQLSRVGWLAHGLRWLLAYPGLMWRYLRAPRHDVVVVPYMGHLDVLILWPLARMRGVPIVWDVFLSLYDTVVRDRRMVGPRNPLAWVLRGWEKLACRAADKVVLDTRAHAAMLAELYNLNERKTVAVFVGAETANFQLEPTGESIGGEELQILFYGQFIPLHGIETIIEAARLARDAPIAWHIIGDGQEAPRIRQMLVTDPLPQVRWTNWMAYDELKAEIGQADICLGIFGTSEKSARVIPNKVFQVISAGKPLVTRDSPAMRELVGDDEPGVELIPAGDPQALLDAVKRAADGPDRLDPAIAERFAPDALARQWGAIVGSVLATKG</sequence>
<dbReference type="Gene3D" id="3.40.50.2000">
    <property type="entry name" value="Glycogen Phosphorylase B"/>
    <property type="match status" value="2"/>
</dbReference>
<comment type="caution">
    <text evidence="4">The sequence shown here is derived from an EMBL/GenBank/DDBJ whole genome shotgun (WGS) entry which is preliminary data.</text>
</comment>
<keyword evidence="2" id="KW-0808">Transferase</keyword>
<dbReference type="PANTHER" id="PTHR12526">
    <property type="entry name" value="GLYCOSYLTRANSFERASE"/>
    <property type="match status" value="1"/>
</dbReference>
<reference evidence="4 5" key="1">
    <citation type="submission" date="2018-04" db="EMBL/GenBank/DDBJ databases">
        <title>Altererythrobacter sp. HME9302 genome sequencing and assembly.</title>
        <authorList>
            <person name="Kang H."/>
            <person name="Kim H."/>
            <person name="Joh K."/>
        </authorList>
    </citation>
    <scope>NUCLEOTIDE SEQUENCE [LARGE SCALE GENOMIC DNA]</scope>
    <source>
        <strain evidence="4 5">HME9302</strain>
    </source>
</reference>
<organism evidence="4 5">
    <name type="scientific">Alteripontixanthobacter maritimus</name>
    <dbReference type="NCBI Taxonomy" id="2161824"/>
    <lineage>
        <taxon>Bacteria</taxon>
        <taxon>Pseudomonadati</taxon>
        <taxon>Pseudomonadota</taxon>
        <taxon>Alphaproteobacteria</taxon>
        <taxon>Sphingomonadales</taxon>
        <taxon>Erythrobacteraceae</taxon>
        <taxon>Alteripontixanthobacter</taxon>
    </lineage>
</organism>
<keyword evidence="5" id="KW-1185">Reference proteome</keyword>
<feature type="domain" description="Glycosyltransferase subfamily 4-like N-terminal" evidence="3">
    <location>
        <begin position="23"/>
        <end position="171"/>
    </location>
</feature>
<proteinExistence type="predicted"/>
<gene>
    <name evidence="4" type="ORF">HME9302_01709</name>
</gene>
<dbReference type="Pfam" id="PF13579">
    <property type="entry name" value="Glyco_trans_4_4"/>
    <property type="match status" value="1"/>
</dbReference>
<dbReference type="EMBL" id="QBKA01000002">
    <property type="protein sequence ID" value="RDC60501.1"/>
    <property type="molecule type" value="Genomic_DNA"/>
</dbReference>
<accession>A0A369Q6K0</accession>
<evidence type="ECO:0000313" key="4">
    <source>
        <dbReference type="EMBL" id="RDC60501.1"/>
    </source>
</evidence>
<dbReference type="Proteomes" id="UP000253727">
    <property type="component" value="Unassembled WGS sequence"/>
</dbReference>
<evidence type="ECO:0000256" key="2">
    <source>
        <dbReference type="ARBA" id="ARBA00022679"/>
    </source>
</evidence>
<evidence type="ECO:0000259" key="3">
    <source>
        <dbReference type="Pfam" id="PF13579"/>
    </source>
</evidence>